<dbReference type="SUPFAM" id="SSF103084">
    <property type="entry name" value="Holliday junction resolvase RusA"/>
    <property type="match status" value="1"/>
</dbReference>
<dbReference type="STRING" id="1178516.AWR27_05725"/>
<dbReference type="KEGG" id="smon:AWR27_05725"/>
<dbReference type="GO" id="GO:0006281">
    <property type="term" value="P:DNA repair"/>
    <property type="evidence" value="ECO:0007669"/>
    <property type="project" value="InterPro"/>
</dbReference>
<reference evidence="1 2" key="1">
    <citation type="submission" date="2016-01" db="EMBL/GenBank/DDBJ databases">
        <authorList>
            <person name="Oliw E.H."/>
        </authorList>
    </citation>
    <scope>NUCLEOTIDE SEQUENCE [LARGE SCALE GENOMIC DNA]</scope>
    <source>
        <strain evidence="1 2">DY10</strain>
    </source>
</reference>
<name>A0A1P9WU17_9BACT</name>
<gene>
    <name evidence="1" type="ORF">AWR27_05725</name>
</gene>
<protein>
    <submittedName>
        <fullName evidence="1">Uncharacterized protein</fullName>
    </submittedName>
</protein>
<dbReference type="AlphaFoldDB" id="A0A1P9WU17"/>
<organism evidence="1 2">
    <name type="scientific">Spirosoma montaniterrae</name>
    <dbReference type="NCBI Taxonomy" id="1178516"/>
    <lineage>
        <taxon>Bacteria</taxon>
        <taxon>Pseudomonadati</taxon>
        <taxon>Bacteroidota</taxon>
        <taxon>Cytophagia</taxon>
        <taxon>Cytophagales</taxon>
        <taxon>Cytophagaceae</taxon>
        <taxon>Spirosoma</taxon>
    </lineage>
</organism>
<dbReference type="InterPro" id="IPR008822">
    <property type="entry name" value="Endonuclease_RusA-like"/>
</dbReference>
<evidence type="ECO:0000313" key="1">
    <source>
        <dbReference type="EMBL" id="AQG78867.1"/>
    </source>
</evidence>
<dbReference type="Proteomes" id="UP000187941">
    <property type="component" value="Chromosome"/>
</dbReference>
<sequence>MPEPKKSAYKESLRSAFNANHGGHIPVGGELYGLVYHFYREDNGIDADNLSKPIWDCLKGVLFEDDRQVKLRIAGSFDLTKNDFAKIDSTGLPGLIVTQFLDALNNETENHILYVECGVFNADMVKLNMNRYGN</sequence>
<proteinExistence type="predicted"/>
<dbReference type="EMBL" id="CP014263">
    <property type="protein sequence ID" value="AQG78867.1"/>
    <property type="molecule type" value="Genomic_DNA"/>
</dbReference>
<dbReference type="Gene3D" id="3.30.1330.70">
    <property type="entry name" value="Holliday junction resolvase RusA"/>
    <property type="match status" value="1"/>
</dbReference>
<dbReference type="InterPro" id="IPR036614">
    <property type="entry name" value="RusA-like_sf"/>
</dbReference>
<evidence type="ECO:0000313" key="2">
    <source>
        <dbReference type="Proteomes" id="UP000187941"/>
    </source>
</evidence>
<dbReference type="GO" id="GO:0000287">
    <property type="term" value="F:magnesium ion binding"/>
    <property type="evidence" value="ECO:0007669"/>
    <property type="project" value="InterPro"/>
</dbReference>
<accession>A0A1P9WU17</accession>
<keyword evidence="2" id="KW-1185">Reference proteome</keyword>
<dbReference type="GO" id="GO:0006310">
    <property type="term" value="P:DNA recombination"/>
    <property type="evidence" value="ECO:0007669"/>
    <property type="project" value="InterPro"/>
</dbReference>
<dbReference type="Pfam" id="PF05866">
    <property type="entry name" value="RusA"/>
    <property type="match status" value="1"/>
</dbReference>